<dbReference type="OrthoDB" id="5194986at2"/>
<sequence length="205" mass="22575">MSELEELVRRARESFFVDETALDLVLARRRDGRLTEAEAMRDIRALLEGSALPAESIGMEWNDLMEGMKEESASWQRIAEKQYRHGFWSLPIAALLFLVIVLTASIHFEAPIAIVIPAFSVAIAAVGVHSFLIFRLHQQARLAAERLSEKRAASLFLRLALSRAHAEEAPAILSTAAAMFLGHQAPATLPLQAGDYAGVKKGTEV</sequence>
<dbReference type="KEGG" id="mph:MLP_30270"/>
<name>F5XKG9_MICPN</name>
<dbReference type="Proteomes" id="UP000007947">
    <property type="component" value="Chromosome"/>
</dbReference>
<feature type="transmembrane region" description="Helical" evidence="1">
    <location>
        <begin position="87"/>
        <end position="106"/>
    </location>
</feature>
<evidence type="ECO:0000313" key="2">
    <source>
        <dbReference type="EMBL" id="BAK36041.1"/>
    </source>
</evidence>
<keyword evidence="3" id="KW-1185">Reference proteome</keyword>
<accession>F5XKG9</accession>
<evidence type="ECO:0000256" key="1">
    <source>
        <dbReference type="SAM" id="Phobius"/>
    </source>
</evidence>
<reference evidence="2 3" key="1">
    <citation type="submission" date="2011-05" db="EMBL/GenBank/DDBJ databases">
        <title>Whole genome sequence of Microlunatus phosphovorus NM-1.</title>
        <authorList>
            <person name="Hosoyama A."/>
            <person name="Sasaki K."/>
            <person name="Harada T."/>
            <person name="Igarashi R."/>
            <person name="Kawakoshi A."/>
            <person name="Sasagawa M."/>
            <person name="Fukada J."/>
            <person name="Nakamura S."/>
            <person name="Katano Y."/>
            <person name="Hanada S."/>
            <person name="Kamagata Y."/>
            <person name="Nakamura N."/>
            <person name="Yamazaki S."/>
            <person name="Fujita N."/>
        </authorList>
    </citation>
    <scope>NUCLEOTIDE SEQUENCE [LARGE SCALE GENOMIC DNA]</scope>
    <source>
        <strain evidence="3">ATCC 700054 / DSM 10555 / JCM 9379 / NBRC 101784 / NCIMB 13414 / VKM Ac-1990 / NM-1</strain>
    </source>
</reference>
<proteinExistence type="predicted"/>
<dbReference type="EMBL" id="AP012204">
    <property type="protein sequence ID" value="BAK36041.1"/>
    <property type="molecule type" value="Genomic_DNA"/>
</dbReference>
<dbReference type="eggNOG" id="ENOG503425T">
    <property type="taxonomic scope" value="Bacteria"/>
</dbReference>
<protein>
    <submittedName>
        <fullName evidence="2">Uncharacterized protein</fullName>
    </submittedName>
</protein>
<keyword evidence="1" id="KW-1133">Transmembrane helix</keyword>
<keyword evidence="1" id="KW-0472">Membrane</keyword>
<dbReference type="RefSeq" id="WP_013863906.1">
    <property type="nucleotide sequence ID" value="NC_015635.1"/>
</dbReference>
<dbReference type="HOGENOM" id="CLU_1336228_0_0_11"/>
<dbReference type="AlphaFoldDB" id="F5XKG9"/>
<evidence type="ECO:0000313" key="3">
    <source>
        <dbReference type="Proteomes" id="UP000007947"/>
    </source>
</evidence>
<keyword evidence="1" id="KW-0812">Transmembrane</keyword>
<dbReference type="STRING" id="1032480.MLP_30270"/>
<feature type="transmembrane region" description="Helical" evidence="1">
    <location>
        <begin position="112"/>
        <end position="134"/>
    </location>
</feature>
<dbReference type="SUPFAM" id="SSF82866">
    <property type="entry name" value="Multidrug efflux transporter AcrB transmembrane domain"/>
    <property type="match status" value="1"/>
</dbReference>
<organism evidence="2 3">
    <name type="scientific">Microlunatus phosphovorus (strain ATCC 700054 / DSM 10555 / JCM 9379 / NBRC 101784 / NCIMB 13414 / VKM Ac-1990 / NM-1)</name>
    <dbReference type="NCBI Taxonomy" id="1032480"/>
    <lineage>
        <taxon>Bacteria</taxon>
        <taxon>Bacillati</taxon>
        <taxon>Actinomycetota</taxon>
        <taxon>Actinomycetes</taxon>
        <taxon>Propionibacteriales</taxon>
        <taxon>Propionibacteriaceae</taxon>
        <taxon>Microlunatus</taxon>
    </lineage>
</organism>
<gene>
    <name evidence="2" type="ordered locus">MLP_30270</name>
</gene>